<feature type="region of interest" description="Disordered" evidence="2">
    <location>
        <begin position="117"/>
        <end position="137"/>
    </location>
</feature>
<gene>
    <name evidence="3" type="ORF">PYW07_016566</name>
</gene>
<feature type="compositionally biased region" description="Basic and acidic residues" evidence="2">
    <location>
        <begin position="117"/>
        <end position="135"/>
    </location>
</feature>
<feature type="compositionally biased region" description="Polar residues" evidence="2">
    <location>
        <begin position="380"/>
        <end position="393"/>
    </location>
</feature>
<dbReference type="Proteomes" id="UP001231518">
    <property type="component" value="Chromosome 8"/>
</dbReference>
<evidence type="ECO:0000313" key="4">
    <source>
        <dbReference type="Proteomes" id="UP001231518"/>
    </source>
</evidence>
<dbReference type="GO" id="GO:0016615">
    <property type="term" value="F:malate dehydrogenase activity"/>
    <property type="evidence" value="ECO:0007669"/>
    <property type="project" value="InterPro"/>
</dbReference>
<evidence type="ECO:0000313" key="3">
    <source>
        <dbReference type="EMBL" id="KAJ8719010.1"/>
    </source>
</evidence>
<comment type="caution">
    <text evidence="3">The sequence shown here is derived from an EMBL/GenBank/DDBJ whole genome shotgun (WGS) entry which is preliminary data.</text>
</comment>
<evidence type="ECO:0000256" key="2">
    <source>
        <dbReference type="SAM" id="MobiDB-lite"/>
    </source>
</evidence>
<dbReference type="EMBL" id="JARGEI010000015">
    <property type="protein sequence ID" value="KAJ8719010.1"/>
    <property type="molecule type" value="Genomic_DNA"/>
</dbReference>
<sequence>MLINPLLPASQLTATKILSGTVFGHHQFIDLILLVYANETDQAEVLAQEYISCAFPCVNTIRITSDIPCLSDADVFVVMTNFPNPNSFDFNNMDSPELFDNLYLIIKIATSFAKPLPDKKEHKDKKTKEPKEPTKTPRKPIIVADGLLVIDILMIIAKTIPPEILFFVTPLRSIAKTMLSDLLKVKCSELNTVYVWAASDIVFHTEIGVPYLKDDIVNPKYPSDWDGVSREMLEKLNVEHVQFNASFMKKDFIEKMVKSSLANPYGCMYKSAEMAKALHGIWKPRCNEHVKDLKVSVGVISDGSLGTIKGLPYVLPLIMNGESWTVDHIYEVTSHLRHEIRRINAAAKEHHQKLVPFCKKFLQDNVIEKVFIPTSRTESESSYPTLASTPTTGRTEDTY</sequence>
<keyword evidence="1" id="KW-0560">Oxidoreductase</keyword>
<reference evidence="3" key="1">
    <citation type="submission" date="2023-03" db="EMBL/GenBank/DDBJ databases">
        <title>Chromosome-level genomes of two armyworms, Mythimna separata and Mythimna loreyi, provide insights into the biosynthesis and reception of sex pheromones.</title>
        <authorList>
            <person name="Zhao H."/>
        </authorList>
    </citation>
    <scope>NUCLEOTIDE SEQUENCE</scope>
    <source>
        <strain evidence="3">BeijingLab</strain>
        <tissue evidence="3">Pupa</tissue>
    </source>
</reference>
<dbReference type="InterPro" id="IPR015955">
    <property type="entry name" value="Lactate_DH/Glyco_Ohase_4_C"/>
</dbReference>
<keyword evidence="4" id="KW-1185">Reference proteome</keyword>
<name>A0AAD7YK87_MYTSE</name>
<feature type="region of interest" description="Disordered" evidence="2">
    <location>
        <begin position="380"/>
        <end position="399"/>
    </location>
</feature>
<proteinExistence type="predicted"/>
<organism evidence="3 4">
    <name type="scientific">Mythimna separata</name>
    <name type="common">Oriental armyworm</name>
    <name type="synonym">Pseudaletia separata</name>
    <dbReference type="NCBI Taxonomy" id="271217"/>
    <lineage>
        <taxon>Eukaryota</taxon>
        <taxon>Metazoa</taxon>
        <taxon>Ecdysozoa</taxon>
        <taxon>Arthropoda</taxon>
        <taxon>Hexapoda</taxon>
        <taxon>Insecta</taxon>
        <taxon>Pterygota</taxon>
        <taxon>Neoptera</taxon>
        <taxon>Endopterygota</taxon>
        <taxon>Lepidoptera</taxon>
        <taxon>Glossata</taxon>
        <taxon>Ditrysia</taxon>
        <taxon>Noctuoidea</taxon>
        <taxon>Noctuidae</taxon>
        <taxon>Noctuinae</taxon>
        <taxon>Hadenini</taxon>
        <taxon>Mythimna</taxon>
    </lineage>
</organism>
<dbReference type="Gene3D" id="3.40.50.720">
    <property type="entry name" value="NAD(P)-binding Rossmann-like Domain"/>
    <property type="match status" value="1"/>
</dbReference>
<dbReference type="Gene3D" id="3.90.110.10">
    <property type="entry name" value="Lactate dehydrogenase/glycoside hydrolase, family 4, C-terminal"/>
    <property type="match status" value="1"/>
</dbReference>
<evidence type="ECO:0000256" key="1">
    <source>
        <dbReference type="ARBA" id="ARBA00023002"/>
    </source>
</evidence>
<protein>
    <submittedName>
        <fullName evidence="3">Uncharacterized protein</fullName>
    </submittedName>
</protein>
<dbReference type="GO" id="GO:0006108">
    <property type="term" value="P:malate metabolic process"/>
    <property type="evidence" value="ECO:0007669"/>
    <property type="project" value="InterPro"/>
</dbReference>
<dbReference type="GO" id="GO:0016616">
    <property type="term" value="F:oxidoreductase activity, acting on the CH-OH group of donors, NAD or NADP as acceptor"/>
    <property type="evidence" value="ECO:0007669"/>
    <property type="project" value="InterPro"/>
</dbReference>
<dbReference type="InterPro" id="IPR010945">
    <property type="entry name" value="Malate_DH_type2"/>
</dbReference>
<accession>A0AAD7YK87</accession>
<dbReference type="AlphaFoldDB" id="A0AAD7YK87"/>
<dbReference type="PANTHER" id="PTHR23382">
    <property type="entry name" value="MALATE DEHYDROGENASE"/>
    <property type="match status" value="1"/>
</dbReference>